<dbReference type="Proteomes" id="UP000218811">
    <property type="component" value="Unassembled WGS sequence"/>
</dbReference>
<dbReference type="OrthoDB" id="3219211at2759"/>
<dbReference type="AlphaFoldDB" id="A0A2H3J8J9"/>
<feature type="domain" description="DUF6697" evidence="2">
    <location>
        <begin position="257"/>
        <end position="391"/>
    </location>
</feature>
<feature type="coiled-coil region" evidence="1">
    <location>
        <begin position="61"/>
        <end position="88"/>
    </location>
</feature>
<evidence type="ECO:0000313" key="3">
    <source>
        <dbReference type="EMBL" id="PCH38536.1"/>
    </source>
</evidence>
<evidence type="ECO:0000259" key="2">
    <source>
        <dbReference type="Pfam" id="PF20411"/>
    </source>
</evidence>
<dbReference type="Pfam" id="PF20411">
    <property type="entry name" value="DUF6697"/>
    <property type="match status" value="1"/>
</dbReference>
<keyword evidence="1" id="KW-0175">Coiled coil</keyword>
<dbReference type="InterPro" id="IPR046520">
    <property type="entry name" value="DUF6697"/>
</dbReference>
<proteinExistence type="predicted"/>
<organism evidence="3 4">
    <name type="scientific">Wolfiporia cocos (strain MD-104)</name>
    <name type="common">Brown rot fungus</name>
    <dbReference type="NCBI Taxonomy" id="742152"/>
    <lineage>
        <taxon>Eukaryota</taxon>
        <taxon>Fungi</taxon>
        <taxon>Dikarya</taxon>
        <taxon>Basidiomycota</taxon>
        <taxon>Agaricomycotina</taxon>
        <taxon>Agaricomycetes</taxon>
        <taxon>Polyporales</taxon>
        <taxon>Phaeolaceae</taxon>
        <taxon>Wolfiporia</taxon>
    </lineage>
</organism>
<dbReference type="OMA" id="WCTEREE"/>
<evidence type="ECO:0000256" key="1">
    <source>
        <dbReference type="SAM" id="Coils"/>
    </source>
</evidence>
<gene>
    <name evidence="3" type="ORF">WOLCODRAFT_97291</name>
</gene>
<keyword evidence="4" id="KW-1185">Reference proteome</keyword>
<protein>
    <recommendedName>
        <fullName evidence="2">DUF6697 domain-containing protein</fullName>
    </recommendedName>
</protein>
<reference evidence="3 4" key="1">
    <citation type="journal article" date="2012" name="Science">
        <title>The Paleozoic origin of enzymatic lignin decomposition reconstructed from 31 fungal genomes.</title>
        <authorList>
            <person name="Floudas D."/>
            <person name="Binder M."/>
            <person name="Riley R."/>
            <person name="Barry K."/>
            <person name="Blanchette R.A."/>
            <person name="Henrissat B."/>
            <person name="Martinez A.T."/>
            <person name="Otillar R."/>
            <person name="Spatafora J.W."/>
            <person name="Yadav J.S."/>
            <person name="Aerts A."/>
            <person name="Benoit I."/>
            <person name="Boyd A."/>
            <person name="Carlson A."/>
            <person name="Copeland A."/>
            <person name="Coutinho P.M."/>
            <person name="de Vries R.P."/>
            <person name="Ferreira P."/>
            <person name="Findley K."/>
            <person name="Foster B."/>
            <person name="Gaskell J."/>
            <person name="Glotzer D."/>
            <person name="Gorecki P."/>
            <person name="Heitman J."/>
            <person name="Hesse C."/>
            <person name="Hori C."/>
            <person name="Igarashi K."/>
            <person name="Jurgens J.A."/>
            <person name="Kallen N."/>
            <person name="Kersten P."/>
            <person name="Kohler A."/>
            <person name="Kuees U."/>
            <person name="Kumar T.K.A."/>
            <person name="Kuo A."/>
            <person name="LaButti K."/>
            <person name="Larrondo L.F."/>
            <person name="Lindquist E."/>
            <person name="Ling A."/>
            <person name="Lombard V."/>
            <person name="Lucas S."/>
            <person name="Lundell T."/>
            <person name="Martin R."/>
            <person name="McLaughlin D.J."/>
            <person name="Morgenstern I."/>
            <person name="Morin E."/>
            <person name="Murat C."/>
            <person name="Nagy L.G."/>
            <person name="Nolan M."/>
            <person name="Ohm R.A."/>
            <person name="Patyshakuliyeva A."/>
            <person name="Rokas A."/>
            <person name="Ruiz-Duenas F.J."/>
            <person name="Sabat G."/>
            <person name="Salamov A."/>
            <person name="Samejima M."/>
            <person name="Schmutz J."/>
            <person name="Slot J.C."/>
            <person name="St John F."/>
            <person name="Stenlid J."/>
            <person name="Sun H."/>
            <person name="Sun S."/>
            <person name="Syed K."/>
            <person name="Tsang A."/>
            <person name="Wiebenga A."/>
            <person name="Young D."/>
            <person name="Pisabarro A."/>
            <person name="Eastwood D.C."/>
            <person name="Martin F."/>
            <person name="Cullen D."/>
            <person name="Grigoriev I.V."/>
            <person name="Hibbett D.S."/>
        </authorList>
    </citation>
    <scope>NUCLEOTIDE SEQUENCE [LARGE SCALE GENOMIC DNA]</scope>
    <source>
        <strain evidence="3 4">MD-104</strain>
    </source>
</reference>
<dbReference type="EMBL" id="KB467942">
    <property type="protein sequence ID" value="PCH38536.1"/>
    <property type="molecule type" value="Genomic_DNA"/>
</dbReference>
<sequence length="451" mass="49365">MVQLTCVYAQSQLLRVPGGDLGPGTPSETALEIRLERMHVAEALDARDAVARQLAEACASVRQKTIAIDGLQRENAELRHEIQELRERSAAGDEHADCQMLPGAELNKLAEISRSMEELMGSFKNDEGGKKLEWEGIMGRLIHTSHNLTSPRHLRDISNDAQGPLSPAVTSPNPALSPVSHTAVDDVNMQGLSLEDPGRPMESLALGPSDRMQARNSILAALPLPSEVPPDVLRPIVIPSPFTLHDFLGTVPAQSTTSWCTEREEHGYFLTPVFKCTTNPRVSTAHRWAAVDKSAKLDKSTECFYNRDGKWYYAGTYRAFWLDELAPQEWETLPTETTQALTKETLAGRKNTCPQNVYEVAQLYAAGALRVACIGLQCIGFNHVLYRTVMEHAARCAQMGKWRGSASGSGASHGSAWSANVHSLSPNTLTASPVIVNHPEENVVQGDHHKV</sequence>
<name>A0A2H3J8J9_WOLCO</name>
<accession>A0A2H3J8J9</accession>
<evidence type="ECO:0000313" key="4">
    <source>
        <dbReference type="Proteomes" id="UP000218811"/>
    </source>
</evidence>